<dbReference type="PANTHER" id="PTHR11575">
    <property type="entry name" value="5'-NUCLEOTIDASE-RELATED"/>
    <property type="match status" value="1"/>
</dbReference>
<keyword evidence="7" id="KW-1185">Reference proteome</keyword>
<comment type="similarity">
    <text evidence="1 3">Belongs to the 5'-nucleotidase family.</text>
</comment>
<dbReference type="Gene3D" id="3.60.21.10">
    <property type="match status" value="1"/>
</dbReference>
<feature type="domain" description="5'-Nucleotidase C-terminal" evidence="5">
    <location>
        <begin position="382"/>
        <end position="537"/>
    </location>
</feature>
<evidence type="ECO:0000313" key="6">
    <source>
        <dbReference type="EMBL" id="EKD14326.1"/>
    </source>
</evidence>
<dbReference type="SUPFAM" id="SSF56300">
    <property type="entry name" value="Metallo-dependent phosphatases"/>
    <property type="match status" value="1"/>
</dbReference>
<dbReference type="Pfam" id="PF02872">
    <property type="entry name" value="5_nucleotid_C"/>
    <property type="match status" value="1"/>
</dbReference>
<evidence type="ECO:0000256" key="3">
    <source>
        <dbReference type="RuleBase" id="RU362119"/>
    </source>
</evidence>
<dbReference type="PANTHER" id="PTHR11575:SF24">
    <property type="entry name" value="5'-NUCLEOTIDASE"/>
    <property type="match status" value="1"/>
</dbReference>
<keyword evidence="3" id="KW-0378">Hydrolase</keyword>
<evidence type="ECO:0000259" key="5">
    <source>
        <dbReference type="Pfam" id="PF02872"/>
    </source>
</evidence>
<dbReference type="InterPro" id="IPR006179">
    <property type="entry name" value="5_nucleotidase/apyrase"/>
</dbReference>
<dbReference type="GO" id="GO:0009166">
    <property type="term" value="P:nucleotide catabolic process"/>
    <property type="evidence" value="ECO:0007669"/>
    <property type="project" value="InterPro"/>
</dbReference>
<sequence>MRFTKGSSVVPALLVAGAAAAAAANVAAAQGGRNAIVEDSLDGKRGLGKRSIGEEGNYNISFYHINDVHARLDEFRASGTDCTNKTLGCFGGYARIKTVVEEARLGYKDSLFLNAGDEFQGTLFYSYYGGEKIAETLNQLGFDGMTLGNHEFDGGDDALGEFLANLTFPIISANIQSNHSVLNATIKPFHIYPEYELAVIGVTTETTPDIANSGPGTTFTDVTEAVQSTIDFIRSTTNITRIAALTHIGFEEDLRLAEATTGLYLIMGGHSHTPLGNFTGAVGEYPTIRLNQDGEEVFVVTAYSQYLFRAIQAETGTNVLTPGWGEYLGYIDVTYDASGKIVSYRGAPIHITNTTEQDPDLQAQINEWRVPFEAFAGSEIGITNVELDSNCRNQECLLGQFMSDAMLQYRLNQSNTADFAVINSGGIRASIDVGTITRGEVLISFPFGNSVVELEMTGDELWTTLEGVFTGVNQYTQKPVTSFIQVSDGIEILYNSQAPNGSRLVSVRIGDADLVRTDAYNVVTIDFLAGGGDNIFQTQSDITVLDTQDEVLDNYIEAQSPISITLTPRIGNANANANADADDAETGGASRAAVVGRASFCALALAAIECCWAVLLGTTTSVGKPSK</sequence>
<dbReference type="OMA" id="NYDCDSP"/>
<feature type="chain" id="PRO_5005137306" evidence="3">
    <location>
        <begin position="24"/>
        <end position="627"/>
    </location>
</feature>
<dbReference type="EMBL" id="JH921446">
    <property type="protein sequence ID" value="EKD14326.1"/>
    <property type="molecule type" value="Genomic_DNA"/>
</dbReference>
<feature type="signal peptide" evidence="3">
    <location>
        <begin position="1"/>
        <end position="23"/>
    </location>
</feature>
<dbReference type="KEGG" id="mbe:MBM_07556"/>
<gene>
    <name evidence="6" type="ORF">MBM_07556</name>
</gene>
<organism evidence="6 7">
    <name type="scientific">Marssonina brunnea f. sp. multigermtubi (strain MB_m1)</name>
    <name type="common">Marssonina leaf spot fungus</name>
    <dbReference type="NCBI Taxonomy" id="1072389"/>
    <lineage>
        <taxon>Eukaryota</taxon>
        <taxon>Fungi</taxon>
        <taxon>Dikarya</taxon>
        <taxon>Ascomycota</taxon>
        <taxon>Pezizomycotina</taxon>
        <taxon>Leotiomycetes</taxon>
        <taxon>Helotiales</taxon>
        <taxon>Drepanopezizaceae</taxon>
        <taxon>Drepanopeziza</taxon>
    </lineage>
</organism>
<feature type="domain" description="Calcineurin-like phosphoesterase" evidence="4">
    <location>
        <begin position="61"/>
        <end position="274"/>
    </location>
</feature>
<dbReference type="InterPro" id="IPR004843">
    <property type="entry name" value="Calcineurin-like_PHP"/>
</dbReference>
<dbReference type="InterPro" id="IPR008334">
    <property type="entry name" value="5'-Nucleotdase_C"/>
</dbReference>
<dbReference type="OrthoDB" id="7722975at2759"/>
<dbReference type="Pfam" id="PF00149">
    <property type="entry name" value="Metallophos"/>
    <property type="match status" value="1"/>
</dbReference>
<dbReference type="PRINTS" id="PR01607">
    <property type="entry name" value="APYRASEFAMLY"/>
</dbReference>
<dbReference type="GO" id="GO:0046872">
    <property type="term" value="F:metal ion binding"/>
    <property type="evidence" value="ECO:0007669"/>
    <property type="project" value="InterPro"/>
</dbReference>
<reference evidence="6 7" key="1">
    <citation type="journal article" date="2012" name="BMC Genomics">
        <title>Sequencing the genome of Marssonina brunnea reveals fungus-poplar co-evolution.</title>
        <authorList>
            <person name="Zhu S."/>
            <person name="Cao Y.-Z."/>
            <person name="Jiang C."/>
            <person name="Tan B.-Y."/>
            <person name="Wang Z."/>
            <person name="Feng S."/>
            <person name="Zhang L."/>
            <person name="Su X.-H."/>
            <person name="Brejova B."/>
            <person name="Vinar T."/>
            <person name="Xu M."/>
            <person name="Wang M.-X."/>
            <person name="Zhang S.-G."/>
            <person name="Huang M.-R."/>
            <person name="Wu R."/>
            <person name="Zhou Y."/>
        </authorList>
    </citation>
    <scope>NUCLEOTIDE SEQUENCE [LARGE SCALE GENOMIC DNA]</scope>
    <source>
        <strain evidence="6 7">MB_m1</strain>
    </source>
</reference>
<dbReference type="InterPro" id="IPR006146">
    <property type="entry name" value="5'-Nucleotdase_CS"/>
</dbReference>
<dbReference type="Gene3D" id="3.90.780.10">
    <property type="entry name" value="5'-Nucleotidase, C-terminal domain"/>
    <property type="match status" value="1"/>
</dbReference>
<evidence type="ECO:0000256" key="2">
    <source>
        <dbReference type="ARBA" id="ARBA00022729"/>
    </source>
</evidence>
<dbReference type="GO" id="GO:0016788">
    <property type="term" value="F:hydrolase activity, acting on ester bonds"/>
    <property type="evidence" value="ECO:0007669"/>
    <property type="project" value="InterPro"/>
</dbReference>
<dbReference type="InterPro" id="IPR036907">
    <property type="entry name" value="5'-Nucleotdase_C_sf"/>
</dbReference>
<keyword evidence="2 3" id="KW-0732">Signal</keyword>
<dbReference type="eggNOG" id="KOG4419">
    <property type="taxonomic scope" value="Eukaryota"/>
</dbReference>
<evidence type="ECO:0000259" key="4">
    <source>
        <dbReference type="Pfam" id="PF00149"/>
    </source>
</evidence>
<dbReference type="GO" id="GO:0000166">
    <property type="term" value="F:nucleotide binding"/>
    <property type="evidence" value="ECO:0007669"/>
    <property type="project" value="UniProtKB-KW"/>
</dbReference>
<name>K1WN53_MARBU</name>
<accession>K1WN53</accession>
<dbReference type="AlphaFoldDB" id="K1WN53"/>
<dbReference type="PROSITE" id="PS00786">
    <property type="entry name" value="5_NUCLEOTIDASE_2"/>
    <property type="match status" value="1"/>
</dbReference>
<proteinExistence type="inferred from homology"/>
<evidence type="ECO:0000313" key="7">
    <source>
        <dbReference type="Proteomes" id="UP000006753"/>
    </source>
</evidence>
<dbReference type="STRING" id="1072389.K1WN53"/>
<dbReference type="InParanoid" id="K1WN53"/>
<dbReference type="Proteomes" id="UP000006753">
    <property type="component" value="Unassembled WGS sequence"/>
</dbReference>
<evidence type="ECO:0000256" key="1">
    <source>
        <dbReference type="ARBA" id="ARBA00006654"/>
    </source>
</evidence>
<dbReference type="CDD" id="cd07409">
    <property type="entry name" value="MPP_CD73_N"/>
    <property type="match status" value="1"/>
</dbReference>
<keyword evidence="3" id="KW-0547">Nucleotide-binding</keyword>
<dbReference type="InterPro" id="IPR029052">
    <property type="entry name" value="Metallo-depent_PP-like"/>
</dbReference>
<dbReference type="HOGENOM" id="CLU_005854_7_1_1"/>
<dbReference type="SUPFAM" id="SSF55816">
    <property type="entry name" value="5'-nucleotidase (syn. UDP-sugar hydrolase), C-terminal domain"/>
    <property type="match status" value="1"/>
</dbReference>
<protein>
    <submittedName>
        <fullName evidence="6">Putative 5`-nucleotidase protein</fullName>
    </submittedName>
</protein>